<reference evidence="1 2" key="1">
    <citation type="journal article" date="2019" name="Sci. Rep.">
        <title>Orb-weaving spider Araneus ventricosus genome elucidates the spidroin gene catalogue.</title>
        <authorList>
            <person name="Kono N."/>
            <person name="Nakamura H."/>
            <person name="Ohtoshi R."/>
            <person name="Moran D.A.P."/>
            <person name="Shinohara A."/>
            <person name="Yoshida Y."/>
            <person name="Fujiwara M."/>
            <person name="Mori M."/>
            <person name="Tomita M."/>
            <person name="Arakawa K."/>
        </authorList>
    </citation>
    <scope>NUCLEOTIDE SEQUENCE [LARGE SCALE GENOMIC DNA]</scope>
</reference>
<proteinExistence type="predicted"/>
<dbReference type="EMBL" id="BGPR01126602">
    <property type="protein sequence ID" value="GBN35141.1"/>
    <property type="molecule type" value="Genomic_DNA"/>
</dbReference>
<sequence>MRNHCKFFKSEKAIAPINFLAYMQVPPRHIILKNIKDDSLLDYLLDEVTPQLIETIKDKREERNQKVQQKTNTAEDISTIMTLIRRKTAQSEAQLISLYNKSEFLDDFTKRTFSVNFKKALELEMQSCLDRSILKLIHDYQDLKNDCLTPEESADIISQWCLFQTTDAHQFTLHVLELMDNIHKK</sequence>
<keyword evidence="2" id="KW-1185">Reference proteome</keyword>
<name>A0A4Y2N715_ARAVE</name>
<dbReference type="AlphaFoldDB" id="A0A4Y2N715"/>
<comment type="caution">
    <text evidence="1">The sequence shown here is derived from an EMBL/GenBank/DDBJ whole genome shotgun (WGS) entry which is preliminary data.</text>
</comment>
<dbReference type="Proteomes" id="UP000499080">
    <property type="component" value="Unassembled WGS sequence"/>
</dbReference>
<gene>
    <name evidence="1" type="ORF">AVEN_2314_1</name>
</gene>
<evidence type="ECO:0000313" key="2">
    <source>
        <dbReference type="Proteomes" id="UP000499080"/>
    </source>
</evidence>
<organism evidence="1 2">
    <name type="scientific">Araneus ventricosus</name>
    <name type="common">Orbweaver spider</name>
    <name type="synonym">Epeira ventricosa</name>
    <dbReference type="NCBI Taxonomy" id="182803"/>
    <lineage>
        <taxon>Eukaryota</taxon>
        <taxon>Metazoa</taxon>
        <taxon>Ecdysozoa</taxon>
        <taxon>Arthropoda</taxon>
        <taxon>Chelicerata</taxon>
        <taxon>Arachnida</taxon>
        <taxon>Araneae</taxon>
        <taxon>Araneomorphae</taxon>
        <taxon>Entelegynae</taxon>
        <taxon>Araneoidea</taxon>
        <taxon>Araneidae</taxon>
        <taxon>Araneus</taxon>
    </lineage>
</organism>
<evidence type="ECO:0000313" key="1">
    <source>
        <dbReference type="EMBL" id="GBN35141.1"/>
    </source>
</evidence>
<protein>
    <submittedName>
        <fullName evidence="1">Uncharacterized protein</fullName>
    </submittedName>
</protein>
<accession>A0A4Y2N715</accession>